<dbReference type="PROSITE" id="PS50109">
    <property type="entry name" value="HIS_KIN"/>
    <property type="match status" value="1"/>
</dbReference>
<dbReference type="InterPro" id="IPR005467">
    <property type="entry name" value="His_kinase_dom"/>
</dbReference>
<gene>
    <name evidence="18" type="ORF">F9L08_15995</name>
</gene>
<dbReference type="GO" id="GO:0005524">
    <property type="term" value="F:ATP binding"/>
    <property type="evidence" value="ECO:0007669"/>
    <property type="project" value="UniProtKB-KW"/>
</dbReference>
<evidence type="ECO:0000313" key="19">
    <source>
        <dbReference type="Proteomes" id="UP000481643"/>
    </source>
</evidence>
<evidence type="ECO:0000256" key="13">
    <source>
        <dbReference type="ARBA" id="ARBA00023012"/>
    </source>
</evidence>
<dbReference type="Gene3D" id="6.10.340.10">
    <property type="match status" value="1"/>
</dbReference>
<evidence type="ECO:0000256" key="6">
    <source>
        <dbReference type="ARBA" id="ARBA00022553"/>
    </source>
</evidence>
<keyword evidence="13" id="KW-0902">Two-component regulatory system</keyword>
<dbReference type="InterPro" id="IPR036890">
    <property type="entry name" value="HATPase_C_sf"/>
</dbReference>
<protein>
    <recommendedName>
        <fullName evidence="3">histidine kinase</fullName>
        <ecNumber evidence="3">2.7.13.3</ecNumber>
    </recommendedName>
</protein>
<dbReference type="Pfam" id="PF00512">
    <property type="entry name" value="HisKA"/>
    <property type="match status" value="1"/>
</dbReference>
<dbReference type="Gene3D" id="3.30.565.10">
    <property type="entry name" value="Histidine kinase-like ATPase, C-terminal domain"/>
    <property type="match status" value="1"/>
</dbReference>
<dbReference type="InterPro" id="IPR050980">
    <property type="entry name" value="2C_sensor_his_kinase"/>
</dbReference>
<keyword evidence="14 15" id="KW-0472">Membrane</keyword>
<keyword evidence="8 15" id="KW-0812">Transmembrane</keyword>
<evidence type="ECO:0000256" key="14">
    <source>
        <dbReference type="ARBA" id="ARBA00023136"/>
    </source>
</evidence>
<evidence type="ECO:0000259" key="16">
    <source>
        <dbReference type="PROSITE" id="PS50109"/>
    </source>
</evidence>
<keyword evidence="7" id="KW-0808">Transferase</keyword>
<dbReference type="AlphaFoldDB" id="A0A6L3YJZ1"/>
<evidence type="ECO:0000256" key="7">
    <source>
        <dbReference type="ARBA" id="ARBA00022679"/>
    </source>
</evidence>
<dbReference type="GO" id="GO:0005886">
    <property type="term" value="C:plasma membrane"/>
    <property type="evidence" value="ECO:0007669"/>
    <property type="project" value="UniProtKB-SubCell"/>
</dbReference>
<keyword evidence="11" id="KW-0067">ATP-binding</keyword>
<evidence type="ECO:0000313" key="18">
    <source>
        <dbReference type="EMBL" id="KAB2683339.1"/>
    </source>
</evidence>
<organism evidence="18 19">
    <name type="scientific">Brucella tritici</name>
    <dbReference type="NCBI Taxonomy" id="94626"/>
    <lineage>
        <taxon>Bacteria</taxon>
        <taxon>Pseudomonadati</taxon>
        <taxon>Pseudomonadota</taxon>
        <taxon>Alphaproteobacteria</taxon>
        <taxon>Hyphomicrobiales</taxon>
        <taxon>Brucellaceae</taxon>
        <taxon>Brucella/Ochrobactrum group</taxon>
        <taxon>Brucella</taxon>
    </lineage>
</organism>
<dbReference type="SMART" id="SM00304">
    <property type="entry name" value="HAMP"/>
    <property type="match status" value="1"/>
</dbReference>
<evidence type="ECO:0000256" key="5">
    <source>
        <dbReference type="ARBA" id="ARBA00022519"/>
    </source>
</evidence>
<evidence type="ECO:0000256" key="3">
    <source>
        <dbReference type="ARBA" id="ARBA00012438"/>
    </source>
</evidence>
<dbReference type="Pfam" id="PF02518">
    <property type="entry name" value="HATPase_c"/>
    <property type="match status" value="1"/>
</dbReference>
<keyword evidence="4" id="KW-1003">Cell membrane</keyword>
<evidence type="ECO:0000256" key="10">
    <source>
        <dbReference type="ARBA" id="ARBA00022777"/>
    </source>
</evidence>
<keyword evidence="6" id="KW-0597">Phosphoprotein</keyword>
<accession>A0A6L3YJZ1</accession>
<dbReference type="PRINTS" id="PR00344">
    <property type="entry name" value="BCTRLSENSOR"/>
</dbReference>
<evidence type="ECO:0000256" key="2">
    <source>
        <dbReference type="ARBA" id="ARBA00004429"/>
    </source>
</evidence>
<dbReference type="EC" id="2.7.13.3" evidence="3"/>
<comment type="catalytic activity">
    <reaction evidence="1">
        <text>ATP + protein L-histidine = ADP + protein N-phospho-L-histidine.</text>
        <dbReference type="EC" id="2.7.13.3"/>
    </reaction>
</comment>
<dbReference type="InterPro" id="IPR003661">
    <property type="entry name" value="HisK_dim/P_dom"/>
</dbReference>
<comment type="caution">
    <text evidence="18">The sequence shown here is derived from an EMBL/GenBank/DDBJ whole genome shotgun (WGS) entry which is preliminary data.</text>
</comment>
<evidence type="ECO:0000256" key="1">
    <source>
        <dbReference type="ARBA" id="ARBA00000085"/>
    </source>
</evidence>
<dbReference type="InterPro" id="IPR003660">
    <property type="entry name" value="HAMP_dom"/>
</dbReference>
<dbReference type="InterPro" id="IPR036097">
    <property type="entry name" value="HisK_dim/P_sf"/>
</dbReference>
<feature type="domain" description="Histidine kinase" evidence="16">
    <location>
        <begin position="265"/>
        <end position="464"/>
    </location>
</feature>
<dbReference type="SMART" id="SM00387">
    <property type="entry name" value="HATPase_c"/>
    <property type="match status" value="1"/>
</dbReference>
<evidence type="ECO:0000256" key="4">
    <source>
        <dbReference type="ARBA" id="ARBA00022475"/>
    </source>
</evidence>
<evidence type="ECO:0000256" key="9">
    <source>
        <dbReference type="ARBA" id="ARBA00022741"/>
    </source>
</evidence>
<keyword evidence="10" id="KW-0418">Kinase</keyword>
<dbReference type="SUPFAM" id="SSF47384">
    <property type="entry name" value="Homodimeric domain of signal transducing histidine kinase"/>
    <property type="match status" value="1"/>
</dbReference>
<dbReference type="PROSITE" id="PS50885">
    <property type="entry name" value="HAMP"/>
    <property type="match status" value="1"/>
</dbReference>
<reference evidence="18 19" key="1">
    <citation type="submission" date="2019-09" db="EMBL/GenBank/DDBJ databases">
        <title>Taxonomic organization of the family Brucellaceae based on a phylogenomic approach.</title>
        <authorList>
            <person name="Leclercq S."/>
            <person name="Cloeckaert A."/>
            <person name="Zygmunt M.S."/>
        </authorList>
    </citation>
    <scope>NUCLEOTIDE SEQUENCE [LARGE SCALE GENOMIC DNA]</scope>
    <source>
        <strain evidence="18 19">WS1830</strain>
    </source>
</reference>
<feature type="transmembrane region" description="Helical" evidence="15">
    <location>
        <begin position="12"/>
        <end position="32"/>
    </location>
</feature>
<dbReference type="PANTHER" id="PTHR44936">
    <property type="entry name" value="SENSOR PROTEIN CREC"/>
    <property type="match status" value="1"/>
</dbReference>
<dbReference type="SUPFAM" id="SSF55874">
    <property type="entry name" value="ATPase domain of HSP90 chaperone/DNA topoisomerase II/histidine kinase"/>
    <property type="match status" value="1"/>
</dbReference>
<feature type="domain" description="HAMP" evidence="17">
    <location>
        <begin position="205"/>
        <end position="257"/>
    </location>
</feature>
<name>A0A6L3YJZ1_9HYPH</name>
<evidence type="ECO:0000256" key="15">
    <source>
        <dbReference type="SAM" id="Phobius"/>
    </source>
</evidence>
<dbReference type="InterPro" id="IPR004358">
    <property type="entry name" value="Sig_transdc_His_kin-like_C"/>
</dbReference>
<proteinExistence type="predicted"/>
<sequence>MTAVLPKSLFGRTFVVLLAGLAISHLAAALLYSGHREQAVRAASGLVIAQRIANLSRLVADAPPDWGNRIVSSSSDTTFQVAFTDRPGVTETSDNAIAEAVRDVLVQSFSGAGQALPLVATTPYRALPADRHSGTAHRPAMHGFGAFGLLSSYGELRVAVPLSDGRWLSFVTSLPQDSPVLSRQLLVAMALMALITLFVSAWVVRSVTKPLANLASAAQRLEVDLAAPPLSETGTIETRQAARSFNRMQVRLRELIENRTRMLAAISHDLRTPLTSLRLRAENNSDPDDREKMLATVAEMDAMIGATLHFARDDALAGTRRRTDLSALLASIVDDLADNGLAVEMEPSPPVVFTCQPDALKRALTNLLENGVKYGGKARARIAVLPDKIEVVVDDDGPGIADGERERVFQPFYRIESSRARETGGIGLGLAIARSIVEALGGDLILSNREEGGLRARMVFPSGR</sequence>
<evidence type="ECO:0000256" key="8">
    <source>
        <dbReference type="ARBA" id="ARBA00022692"/>
    </source>
</evidence>
<keyword evidence="5" id="KW-0997">Cell inner membrane</keyword>
<dbReference type="SMART" id="SM00388">
    <property type="entry name" value="HisKA"/>
    <property type="match status" value="1"/>
</dbReference>
<evidence type="ECO:0000259" key="17">
    <source>
        <dbReference type="PROSITE" id="PS50885"/>
    </source>
</evidence>
<dbReference type="GO" id="GO:0000155">
    <property type="term" value="F:phosphorelay sensor kinase activity"/>
    <property type="evidence" value="ECO:0007669"/>
    <property type="project" value="InterPro"/>
</dbReference>
<dbReference type="Pfam" id="PF00672">
    <property type="entry name" value="HAMP"/>
    <property type="match status" value="1"/>
</dbReference>
<dbReference type="EMBL" id="WBVX01000016">
    <property type="protein sequence ID" value="KAB2683339.1"/>
    <property type="molecule type" value="Genomic_DNA"/>
</dbReference>
<feature type="transmembrane region" description="Helical" evidence="15">
    <location>
        <begin position="185"/>
        <end position="204"/>
    </location>
</feature>
<comment type="subcellular location">
    <subcellularLocation>
        <location evidence="2">Cell inner membrane</location>
        <topology evidence="2">Multi-pass membrane protein</topology>
    </subcellularLocation>
</comment>
<dbReference type="InterPro" id="IPR003594">
    <property type="entry name" value="HATPase_dom"/>
</dbReference>
<dbReference type="PANTHER" id="PTHR44936:SF5">
    <property type="entry name" value="SENSOR HISTIDINE KINASE ENVZ"/>
    <property type="match status" value="1"/>
</dbReference>
<dbReference type="CDD" id="cd00082">
    <property type="entry name" value="HisKA"/>
    <property type="match status" value="1"/>
</dbReference>
<dbReference type="Proteomes" id="UP000481643">
    <property type="component" value="Unassembled WGS sequence"/>
</dbReference>
<evidence type="ECO:0000256" key="11">
    <source>
        <dbReference type="ARBA" id="ARBA00022840"/>
    </source>
</evidence>
<evidence type="ECO:0000256" key="12">
    <source>
        <dbReference type="ARBA" id="ARBA00022989"/>
    </source>
</evidence>
<dbReference type="CDD" id="cd06225">
    <property type="entry name" value="HAMP"/>
    <property type="match status" value="1"/>
</dbReference>
<keyword evidence="12 15" id="KW-1133">Transmembrane helix</keyword>
<dbReference type="Gene3D" id="1.10.287.130">
    <property type="match status" value="1"/>
</dbReference>
<keyword evidence="9" id="KW-0547">Nucleotide-binding</keyword>